<feature type="domain" description="DUF3074" evidence="2">
    <location>
        <begin position="88"/>
        <end position="268"/>
    </location>
</feature>
<dbReference type="PANTHER" id="PTHR40370">
    <property type="entry name" value="EXPRESSED PROTEIN"/>
    <property type="match status" value="1"/>
</dbReference>
<dbReference type="InterPro" id="IPR024500">
    <property type="entry name" value="DUF3074"/>
</dbReference>
<dbReference type="OrthoDB" id="6423603at2759"/>
<sequence>MATSSRIHLTPLTGTELPHHKDIPSDGDKLPDLQTFLAEVLAEGDRFMSTTLHDGKVFKVGDVKHQPPAKAAIQIRSAVIPHQPTENWFARTSVHEDAATDGTATWAEFDGNLRADHSDHEKDYTPSVLSAQKEYSWEQDIQAFGATAGTWQDITMEIRLMRHKMPVFFLKDREFRVLVITARAQKWNRFIVVQIPVARNTIPETASKAGQQAVNAIYCSVETGELLDGKITWSMGTASDAKGILPMALQKTQMANAVAIDVSYFIKWRMDRRKSHAV</sequence>
<dbReference type="Proteomes" id="UP000799539">
    <property type="component" value="Unassembled WGS sequence"/>
</dbReference>
<evidence type="ECO:0000313" key="4">
    <source>
        <dbReference type="Proteomes" id="UP000799539"/>
    </source>
</evidence>
<evidence type="ECO:0000313" key="3">
    <source>
        <dbReference type="EMBL" id="KAF2207962.1"/>
    </source>
</evidence>
<protein>
    <recommendedName>
        <fullName evidence="2">DUF3074 domain-containing protein</fullName>
    </recommendedName>
</protein>
<feature type="region of interest" description="Disordered" evidence="1">
    <location>
        <begin position="1"/>
        <end position="26"/>
    </location>
</feature>
<reference evidence="3" key="1">
    <citation type="journal article" date="2020" name="Stud. Mycol.">
        <title>101 Dothideomycetes genomes: a test case for predicting lifestyles and emergence of pathogens.</title>
        <authorList>
            <person name="Haridas S."/>
            <person name="Albert R."/>
            <person name="Binder M."/>
            <person name="Bloem J."/>
            <person name="Labutti K."/>
            <person name="Salamov A."/>
            <person name="Andreopoulos B."/>
            <person name="Baker S."/>
            <person name="Barry K."/>
            <person name="Bills G."/>
            <person name="Bluhm B."/>
            <person name="Cannon C."/>
            <person name="Castanera R."/>
            <person name="Culley D."/>
            <person name="Daum C."/>
            <person name="Ezra D."/>
            <person name="Gonzalez J."/>
            <person name="Henrissat B."/>
            <person name="Kuo A."/>
            <person name="Liang C."/>
            <person name="Lipzen A."/>
            <person name="Lutzoni F."/>
            <person name="Magnuson J."/>
            <person name="Mondo S."/>
            <person name="Nolan M."/>
            <person name="Ohm R."/>
            <person name="Pangilinan J."/>
            <person name="Park H.-J."/>
            <person name="Ramirez L."/>
            <person name="Alfaro M."/>
            <person name="Sun H."/>
            <person name="Tritt A."/>
            <person name="Yoshinaga Y."/>
            <person name="Zwiers L.-H."/>
            <person name="Turgeon B."/>
            <person name="Goodwin S."/>
            <person name="Spatafora J."/>
            <person name="Crous P."/>
            <person name="Grigoriev I."/>
        </authorList>
    </citation>
    <scope>NUCLEOTIDE SEQUENCE</scope>
    <source>
        <strain evidence="3">SCOH1-5</strain>
    </source>
</reference>
<name>A0A6A6F2E2_9PEZI</name>
<dbReference type="PANTHER" id="PTHR40370:SF1">
    <property type="entry name" value="DUF3074 DOMAIN-CONTAINING PROTEIN"/>
    <property type="match status" value="1"/>
</dbReference>
<gene>
    <name evidence="3" type="ORF">CERZMDRAFT_101982</name>
</gene>
<organism evidence="3 4">
    <name type="scientific">Cercospora zeae-maydis SCOH1-5</name>
    <dbReference type="NCBI Taxonomy" id="717836"/>
    <lineage>
        <taxon>Eukaryota</taxon>
        <taxon>Fungi</taxon>
        <taxon>Dikarya</taxon>
        <taxon>Ascomycota</taxon>
        <taxon>Pezizomycotina</taxon>
        <taxon>Dothideomycetes</taxon>
        <taxon>Dothideomycetidae</taxon>
        <taxon>Mycosphaerellales</taxon>
        <taxon>Mycosphaerellaceae</taxon>
        <taxon>Cercospora</taxon>
    </lineage>
</organism>
<keyword evidence="4" id="KW-1185">Reference proteome</keyword>
<dbReference type="AlphaFoldDB" id="A0A6A6F2E2"/>
<proteinExistence type="predicted"/>
<accession>A0A6A6F2E2</accession>
<dbReference type="EMBL" id="ML992699">
    <property type="protein sequence ID" value="KAF2207962.1"/>
    <property type="molecule type" value="Genomic_DNA"/>
</dbReference>
<evidence type="ECO:0000256" key="1">
    <source>
        <dbReference type="SAM" id="MobiDB-lite"/>
    </source>
</evidence>
<evidence type="ECO:0000259" key="2">
    <source>
        <dbReference type="Pfam" id="PF11274"/>
    </source>
</evidence>
<feature type="compositionally biased region" description="Basic and acidic residues" evidence="1">
    <location>
        <begin position="17"/>
        <end position="26"/>
    </location>
</feature>
<dbReference type="Pfam" id="PF11274">
    <property type="entry name" value="DUF3074"/>
    <property type="match status" value="1"/>
</dbReference>